<proteinExistence type="predicted"/>
<comment type="caution">
    <text evidence="1">The sequence shown here is derived from an EMBL/GenBank/DDBJ whole genome shotgun (WGS) entry which is preliminary data.</text>
</comment>
<protein>
    <recommendedName>
        <fullName evidence="3">WD40 repeat domain-containing protein</fullName>
    </recommendedName>
</protein>
<accession>A6GJU0</accession>
<keyword evidence="2" id="KW-1185">Reference proteome</keyword>
<evidence type="ECO:0000313" key="1">
    <source>
        <dbReference type="EMBL" id="EDM73856.1"/>
    </source>
</evidence>
<dbReference type="InterPro" id="IPR001680">
    <property type="entry name" value="WD40_rpt"/>
</dbReference>
<dbReference type="EMBL" id="ABCS01000168">
    <property type="protein sequence ID" value="EDM73856.1"/>
    <property type="molecule type" value="Genomic_DNA"/>
</dbReference>
<dbReference type="SMART" id="SM00320">
    <property type="entry name" value="WD40"/>
    <property type="match status" value="4"/>
</dbReference>
<evidence type="ECO:0000313" key="2">
    <source>
        <dbReference type="Proteomes" id="UP000005801"/>
    </source>
</evidence>
<gene>
    <name evidence="1" type="ORF">PPSIR1_27878</name>
</gene>
<dbReference type="InterPro" id="IPR011047">
    <property type="entry name" value="Quinoprotein_ADH-like_sf"/>
</dbReference>
<dbReference type="Pfam" id="PF00400">
    <property type="entry name" value="WD40"/>
    <property type="match status" value="2"/>
</dbReference>
<dbReference type="eggNOG" id="COG1520">
    <property type="taxonomic scope" value="Bacteria"/>
</dbReference>
<name>A6GJU0_9BACT</name>
<sequence length="349" mass="37801">MSLSRGRGTRRRPQQRDHAVYAFDDSGQVRWRDVCSRFEGVYSLDTNWDGSVVVAGGWASCEPWAGFVGAWTADGVRLLSWDRAPSRINAVCVSADGRTLAAVGDALHLFRRRANEPFPAQPSSTLELGPGFAECVRMSDDGRWITTLDGDGGLLLFEHEDGELAMRHYRWRPPEPGRALVVEISRDGSWIVYGGADGTVHLFNRLTLIAMQRPIWSYPLVEGLAPVAVALSPDGEHVAVAVDSGDAGKIYYLANRNGAPHLEWSKQTRRPPTGMVIDGDSTWVAVVDADPRGNGGQCYLFEADSGLIAGAYRSPGACWTVALSGDGTRMLVGSDDGTAASIKIIKPDD</sequence>
<reference evidence="1 2" key="1">
    <citation type="submission" date="2007-06" db="EMBL/GenBank/DDBJ databases">
        <authorList>
            <person name="Shimkets L."/>
            <person name="Ferriera S."/>
            <person name="Johnson J."/>
            <person name="Kravitz S."/>
            <person name="Beeson K."/>
            <person name="Sutton G."/>
            <person name="Rogers Y.-H."/>
            <person name="Friedman R."/>
            <person name="Frazier M."/>
            <person name="Venter J.C."/>
        </authorList>
    </citation>
    <scope>NUCLEOTIDE SEQUENCE [LARGE SCALE GENOMIC DNA]</scope>
    <source>
        <strain evidence="1 2">SIR-1</strain>
    </source>
</reference>
<dbReference type="OrthoDB" id="5485895at2"/>
<dbReference type="AlphaFoldDB" id="A6GJU0"/>
<evidence type="ECO:0008006" key="3">
    <source>
        <dbReference type="Google" id="ProtNLM"/>
    </source>
</evidence>
<dbReference type="Gene3D" id="2.130.10.10">
    <property type="entry name" value="YVTN repeat-like/Quinoprotein amine dehydrogenase"/>
    <property type="match status" value="2"/>
</dbReference>
<dbReference type="STRING" id="391625.PPSIR1_27878"/>
<dbReference type="SUPFAM" id="SSF50998">
    <property type="entry name" value="Quinoprotein alcohol dehydrogenase-like"/>
    <property type="match status" value="1"/>
</dbReference>
<dbReference type="InterPro" id="IPR015943">
    <property type="entry name" value="WD40/YVTN_repeat-like_dom_sf"/>
</dbReference>
<organism evidence="1 2">
    <name type="scientific">Plesiocystis pacifica SIR-1</name>
    <dbReference type="NCBI Taxonomy" id="391625"/>
    <lineage>
        <taxon>Bacteria</taxon>
        <taxon>Pseudomonadati</taxon>
        <taxon>Myxococcota</taxon>
        <taxon>Polyangia</taxon>
        <taxon>Nannocystales</taxon>
        <taxon>Nannocystaceae</taxon>
        <taxon>Plesiocystis</taxon>
    </lineage>
</organism>
<dbReference type="RefSeq" id="WP_006976976.1">
    <property type="nucleotide sequence ID" value="NZ_ABCS01000168.1"/>
</dbReference>
<dbReference type="Proteomes" id="UP000005801">
    <property type="component" value="Unassembled WGS sequence"/>
</dbReference>